<keyword evidence="2" id="KW-0472">Membrane</keyword>
<feature type="compositionally biased region" description="Basic and acidic residues" evidence="1">
    <location>
        <begin position="362"/>
        <end position="372"/>
    </location>
</feature>
<feature type="region of interest" description="Disordered" evidence="1">
    <location>
        <begin position="362"/>
        <end position="531"/>
    </location>
</feature>
<sequence length="557" mass="62299">MPKRGIDKRSEPQEPRSSRKTHLYALLLVAVAFSTVGALLALCGVFTNKEFNPSADFVEKYGEIAGQGEDRFIVFFGPSRGQGIGNMMFGLLRAHILARRFGRRVCVEWEDFEVAWDYDDEGCADLKPKISLHVWNFGRRNSDEEVEMLLKSPLKSVYMTGNELQDNVRLTGLTWFFDFYSPKPALEALFPEVWPPFVAHIRRGDGGRDIRGVFEYPYDPFPALRRCLKGYVVLSDTTTVYKGLGDSVLSPKKAIPHTIDSKLTDAQKVQTWFEWTLIAKAKKVLRTHSGFSESAIRVSDAQSFQFDNMITIGAVDDPHLGPPADRSFVVLSRERWYTKDRRKSDKHKADFLCLSDLPEIGQKEEMEERVSDSEEEDEEEEEVPLGVRERRKVRKSPLESLTNSEGGVGTGAGKGGQGKGDGKGEEEGGGQEEGEEKGGGRKGSPSEPGPETVDGILKRLQRERFQWSPSSSSTASASVSVSHSSSGAVAISSVGKETTESGSRHWQYSARASEEESEEEEEEEGEPDYFNLENRKDLKDFQIKDTWFSRAFGTSIL</sequence>
<evidence type="ECO:0000256" key="1">
    <source>
        <dbReference type="SAM" id="MobiDB-lite"/>
    </source>
</evidence>
<name>A0A0G4HVX5_9ALVE</name>
<accession>A0A0G4HVX5</accession>
<dbReference type="EMBL" id="CDMZ01004097">
    <property type="protein sequence ID" value="CEM48641.1"/>
    <property type="molecule type" value="Genomic_DNA"/>
</dbReference>
<feature type="transmembrane region" description="Helical" evidence="2">
    <location>
        <begin position="21"/>
        <end position="47"/>
    </location>
</feature>
<organism evidence="3">
    <name type="scientific">Chromera velia CCMP2878</name>
    <dbReference type="NCBI Taxonomy" id="1169474"/>
    <lineage>
        <taxon>Eukaryota</taxon>
        <taxon>Sar</taxon>
        <taxon>Alveolata</taxon>
        <taxon>Colpodellida</taxon>
        <taxon>Chromeraceae</taxon>
        <taxon>Chromera</taxon>
    </lineage>
</organism>
<keyword evidence="2" id="KW-0812">Transmembrane</keyword>
<evidence type="ECO:0000256" key="2">
    <source>
        <dbReference type="SAM" id="Phobius"/>
    </source>
</evidence>
<dbReference type="VEuPathDB" id="CryptoDB:Cvel_32447"/>
<feature type="compositionally biased region" description="Acidic residues" evidence="1">
    <location>
        <begin position="515"/>
        <end position="527"/>
    </location>
</feature>
<dbReference type="AlphaFoldDB" id="A0A0G4HVX5"/>
<protein>
    <submittedName>
        <fullName evidence="3">Uncharacterized protein</fullName>
    </submittedName>
</protein>
<feature type="compositionally biased region" description="Basic and acidic residues" evidence="1">
    <location>
        <begin position="456"/>
        <end position="465"/>
    </location>
</feature>
<evidence type="ECO:0000313" key="3">
    <source>
        <dbReference type="EMBL" id="CEM48641.1"/>
    </source>
</evidence>
<gene>
    <name evidence="3" type="ORF">Cvel_32447</name>
</gene>
<feature type="compositionally biased region" description="Low complexity" evidence="1">
    <location>
        <begin position="468"/>
        <end position="494"/>
    </location>
</feature>
<feature type="compositionally biased region" description="Gly residues" evidence="1">
    <location>
        <begin position="406"/>
        <end position="419"/>
    </location>
</feature>
<feature type="compositionally biased region" description="Acidic residues" evidence="1">
    <location>
        <begin position="373"/>
        <end position="383"/>
    </location>
</feature>
<proteinExistence type="predicted"/>
<reference evidence="3" key="1">
    <citation type="submission" date="2014-11" db="EMBL/GenBank/DDBJ databases">
        <authorList>
            <person name="Otto D Thomas"/>
            <person name="Naeem Raeece"/>
        </authorList>
    </citation>
    <scope>NUCLEOTIDE SEQUENCE</scope>
</reference>
<keyword evidence="2" id="KW-1133">Transmembrane helix</keyword>